<dbReference type="PANTHER" id="PTHR33233">
    <property type="entry name" value="ENDONUCLEASE/EXONUCLEASE/PHOSPHATASE"/>
    <property type="match status" value="1"/>
</dbReference>
<evidence type="ECO:0000313" key="3">
    <source>
        <dbReference type="RefSeq" id="XP_009773592.1"/>
    </source>
</evidence>
<dbReference type="PANTHER" id="PTHR33233:SF17">
    <property type="entry name" value="DUF4283 DOMAIN-CONTAINING PROTEIN"/>
    <property type="match status" value="1"/>
</dbReference>
<gene>
    <name evidence="3" type="primary">LOC104223784</name>
</gene>
<protein>
    <submittedName>
        <fullName evidence="3">Uncharacterized protein LOC104223784</fullName>
    </submittedName>
</protein>
<feature type="domain" description="DUF4283" evidence="1">
    <location>
        <begin position="19"/>
        <end position="103"/>
    </location>
</feature>
<reference evidence="2" key="1">
    <citation type="journal article" date="2013" name="Genome Biol.">
        <title>Reference genomes and transcriptomes of Nicotiana sylvestris and Nicotiana tomentosiformis.</title>
        <authorList>
            <person name="Sierro N."/>
            <person name="Battey J.N."/>
            <person name="Ouadi S."/>
            <person name="Bovet L."/>
            <person name="Goepfert S."/>
            <person name="Bakaher N."/>
            <person name="Peitsch M.C."/>
            <person name="Ivanov N.V."/>
        </authorList>
    </citation>
    <scope>NUCLEOTIDE SEQUENCE [LARGE SCALE GENOMIC DNA]</scope>
</reference>
<dbReference type="RefSeq" id="XP_009773592.1">
    <property type="nucleotide sequence ID" value="XM_009775290.1"/>
</dbReference>
<reference evidence="3" key="2">
    <citation type="submission" date="2025-08" db="UniProtKB">
        <authorList>
            <consortium name="RefSeq"/>
        </authorList>
    </citation>
    <scope>IDENTIFICATION</scope>
    <source>
        <tissue evidence="3">Leaf</tissue>
    </source>
</reference>
<name>A0A1U7W0P1_NICSY</name>
<accession>A0A1U7W0P1</accession>
<dbReference type="eggNOG" id="KOG1075">
    <property type="taxonomic scope" value="Eukaryota"/>
</dbReference>
<dbReference type="Proteomes" id="UP000189701">
    <property type="component" value="Unplaced"/>
</dbReference>
<keyword evidence="2" id="KW-1185">Reference proteome</keyword>
<dbReference type="GeneID" id="104223784"/>
<evidence type="ECO:0000313" key="2">
    <source>
        <dbReference type="Proteomes" id="UP000189701"/>
    </source>
</evidence>
<evidence type="ECO:0000259" key="1">
    <source>
        <dbReference type="Pfam" id="PF14111"/>
    </source>
</evidence>
<sequence>MKDGDVVVQLMEEDIEEENQNWNRAVILYVLGNTPSIGTIERFLANQWVNVHKPKVLFHNDGYFIVLLNNSEEREYVMLNGPYTINSRSIIIRPWSENFDFNEEVLKTIPLCVKLPKRPLNYWSKQALSKIVNDLVKPLYANTCTTIAERASYARFLIEMDVTRPLSENIKLYDPRGRVIEQMVQFDWKPQYCQTCYQIGHSCSDQKNQKHEGMIQKKLTKDNEVDIDNAFIALVETA</sequence>
<proteinExistence type="predicted"/>
<dbReference type="AlphaFoldDB" id="A0A1U7W0P1"/>
<dbReference type="Pfam" id="PF14111">
    <property type="entry name" value="DUF4283"/>
    <property type="match status" value="1"/>
</dbReference>
<organism evidence="2 3">
    <name type="scientific">Nicotiana sylvestris</name>
    <name type="common">Wood tobacco</name>
    <name type="synonym">South American tobacco</name>
    <dbReference type="NCBI Taxonomy" id="4096"/>
    <lineage>
        <taxon>Eukaryota</taxon>
        <taxon>Viridiplantae</taxon>
        <taxon>Streptophyta</taxon>
        <taxon>Embryophyta</taxon>
        <taxon>Tracheophyta</taxon>
        <taxon>Spermatophyta</taxon>
        <taxon>Magnoliopsida</taxon>
        <taxon>eudicotyledons</taxon>
        <taxon>Gunneridae</taxon>
        <taxon>Pentapetalae</taxon>
        <taxon>asterids</taxon>
        <taxon>lamiids</taxon>
        <taxon>Solanales</taxon>
        <taxon>Solanaceae</taxon>
        <taxon>Nicotianoideae</taxon>
        <taxon>Nicotianeae</taxon>
        <taxon>Nicotiana</taxon>
    </lineage>
</organism>
<dbReference type="InterPro" id="IPR025558">
    <property type="entry name" value="DUF4283"/>
</dbReference>
<dbReference type="KEGG" id="nsy:104223784"/>